<gene>
    <name evidence="2" type="ORF">GAK29_01801</name>
</gene>
<feature type="transmembrane region" description="Helical" evidence="1">
    <location>
        <begin position="131"/>
        <end position="147"/>
    </location>
</feature>
<reference evidence="3" key="1">
    <citation type="journal article" date="2020" name="MBio">
        <title>Horizontal gene transfer to a defensive symbiont with a reduced genome amongst a multipartite beetle microbiome.</title>
        <authorList>
            <person name="Waterworth S.C."/>
            <person name="Florez L.V."/>
            <person name="Rees E.R."/>
            <person name="Hertweck C."/>
            <person name="Kaltenpoth M."/>
            <person name="Kwan J.C."/>
        </authorList>
    </citation>
    <scope>NUCLEOTIDE SEQUENCE [LARGE SCALE GENOMIC DNA]</scope>
</reference>
<evidence type="ECO:0000313" key="2">
    <source>
        <dbReference type="EMBL" id="KAF1025646.1"/>
    </source>
</evidence>
<dbReference type="EMBL" id="WNDP01000036">
    <property type="protein sequence ID" value="KAF1025646.1"/>
    <property type="molecule type" value="Genomic_DNA"/>
</dbReference>
<keyword evidence="1" id="KW-0812">Transmembrane</keyword>
<keyword evidence="1" id="KW-1133">Transmembrane helix</keyword>
<feature type="transmembrane region" description="Helical" evidence="1">
    <location>
        <begin position="12"/>
        <end position="32"/>
    </location>
</feature>
<evidence type="ECO:0000313" key="3">
    <source>
        <dbReference type="Proteomes" id="UP000490535"/>
    </source>
</evidence>
<comment type="caution">
    <text evidence="2">The sequence shown here is derived from an EMBL/GenBank/DDBJ whole genome shotgun (WGS) entry which is preliminary data.</text>
</comment>
<name>A0A833UPZ4_ACIBZ</name>
<protein>
    <submittedName>
        <fullName evidence="2">Uncharacterized protein</fullName>
    </submittedName>
</protein>
<dbReference type="AlphaFoldDB" id="A0A833UPZ4"/>
<feature type="transmembrane region" description="Helical" evidence="1">
    <location>
        <begin position="75"/>
        <end position="103"/>
    </location>
</feature>
<sequence>MNQSFQDSKHKFIAFYYDGFSVFAICILIYLIDFNNINLFSKLIYGLMLIQLIITLYAAYQYWQLNITGLKILKWISFSLIFLLSTPLFLYIPNIAIIFGFFVEWTDTSFFSTLKLHAGYNTTITLNGDNPWGFGLNFIEIFMFYRFRKILNNTQIPLKEK</sequence>
<accession>A0A833UPZ4</accession>
<dbReference type="Proteomes" id="UP000490535">
    <property type="component" value="Unassembled WGS sequence"/>
</dbReference>
<keyword evidence="1" id="KW-0472">Membrane</keyword>
<feature type="transmembrane region" description="Helical" evidence="1">
    <location>
        <begin position="44"/>
        <end position="63"/>
    </location>
</feature>
<evidence type="ECO:0000256" key="1">
    <source>
        <dbReference type="SAM" id="Phobius"/>
    </source>
</evidence>
<proteinExistence type="predicted"/>
<organism evidence="2 3">
    <name type="scientific">Acinetobacter bereziniae</name>
    <name type="common">Acinetobacter genomosp. 10</name>
    <dbReference type="NCBI Taxonomy" id="106648"/>
    <lineage>
        <taxon>Bacteria</taxon>
        <taxon>Pseudomonadati</taxon>
        <taxon>Pseudomonadota</taxon>
        <taxon>Gammaproteobacteria</taxon>
        <taxon>Moraxellales</taxon>
        <taxon>Moraxellaceae</taxon>
        <taxon>Acinetobacter</taxon>
    </lineage>
</organism>